<dbReference type="EMBL" id="LR796274">
    <property type="protein sequence ID" value="CAB4133648.1"/>
    <property type="molecule type" value="Genomic_DNA"/>
</dbReference>
<dbReference type="SUPFAM" id="SSF69318">
    <property type="entry name" value="Integrin alpha N-terminal domain"/>
    <property type="match status" value="1"/>
</dbReference>
<dbReference type="Gene3D" id="2.130.10.130">
    <property type="entry name" value="Integrin alpha, N-terminal"/>
    <property type="match status" value="1"/>
</dbReference>
<sequence length="790" mass="86526">MRFIKLHILFVCCLSLGGCLTTTGGTKPSPVTLTSTNSQSLNTVPFYTPTLVTTTTPLVNNTNSSIPLMDTYGVDLSGNGGQNLVIAGRQTQPATIATWHESNISILGWQNNTLVDQTSQWFKNGENKILGTELGAVKFADLNKSGRMDMIVPSYTDMDYWGPAYVYFNDGNSFTRTTINLDNVRSHDAVVHDLTGSGYKDIIFPDQGMNTTFAMNNHDRTFTTYKVNSNNFYGTSSIAVGDFLNNGSTTLIANNQYVSPTEHNNRLYSWNIANNQVDLTEINTLPTPRFALPKWASYNFGGGTAPPNHDIRAIAYDWDNSGIMDAIIISIPNIANNDPRLFSEIQFLKNNGHGVFSDETDNVLIGYKTNTAGSYNPRFLDINGDGLTDILLSSGDYSKNNSSQILLQTKDGKFVSAFQNVLTDFSAQAKALQTAANAGNNSVNIIKSPDNKLYLITLVDYKDAGATKQAVYLSLIGSTTVTAAEAVNVIKNKWPWMNDASANLILAKTGTTYLNSKIIDLDAALNPYGSLSINSQQLTGFISGVKLSPSQSNIHAVDSLGRDFKVNIDSMATNLSVWDRSAELDQMQLSSQSEYLVSSGVASFDGMRAASDNYNWSLGTPAFAITDNIWARAQITQTLFNPWVQFGGVWGSTNSASIMETVFTYRNGWLQTQLGVLNVNTSFTPGLVTKISNITAAWSEAGYTDNHFGFFVGVKPVILNGSIEANLPTSVDNQGNIHYTKTSLDLQSPVTSYVRALYTDSITKNINYKFYGMLVENGQYRVQSELRYSY</sequence>
<proteinExistence type="predicted"/>
<accession>A0A6J5LG19</accession>
<protein>
    <submittedName>
        <fullName evidence="1">Repeat domain in Vibrio, Colwellia, Bradyrhizobium and Shewanella</fullName>
    </submittedName>
</protein>
<dbReference type="InterPro" id="IPR028994">
    <property type="entry name" value="Integrin_alpha_N"/>
</dbReference>
<gene>
    <name evidence="1" type="ORF">UFOVP257_370</name>
</gene>
<evidence type="ECO:0000313" key="1">
    <source>
        <dbReference type="EMBL" id="CAB4133648.1"/>
    </source>
</evidence>
<dbReference type="PROSITE" id="PS51257">
    <property type="entry name" value="PROKAR_LIPOPROTEIN"/>
    <property type="match status" value="1"/>
</dbReference>
<reference evidence="1" key="1">
    <citation type="submission" date="2020-04" db="EMBL/GenBank/DDBJ databases">
        <authorList>
            <person name="Chiriac C."/>
            <person name="Salcher M."/>
            <person name="Ghai R."/>
            <person name="Kavagutti S V."/>
        </authorList>
    </citation>
    <scope>NUCLEOTIDE SEQUENCE</scope>
</reference>
<organism evidence="1">
    <name type="scientific">uncultured Caudovirales phage</name>
    <dbReference type="NCBI Taxonomy" id="2100421"/>
    <lineage>
        <taxon>Viruses</taxon>
        <taxon>Duplodnaviria</taxon>
        <taxon>Heunggongvirae</taxon>
        <taxon>Uroviricota</taxon>
        <taxon>Caudoviricetes</taxon>
        <taxon>Peduoviridae</taxon>
        <taxon>Maltschvirus</taxon>
        <taxon>Maltschvirus maltsch</taxon>
    </lineage>
</organism>
<name>A0A6J5LG19_9CAUD</name>